<feature type="domain" description="ATP-grasp" evidence="11">
    <location>
        <begin position="169"/>
        <end position="367"/>
    </location>
</feature>
<evidence type="ECO:0000259" key="11">
    <source>
        <dbReference type="PROSITE" id="PS50975"/>
    </source>
</evidence>
<keyword evidence="6" id="KW-0092">Biotin</keyword>
<dbReference type="PANTHER" id="PTHR18866:SF33">
    <property type="entry name" value="METHYLCROTONOYL-COA CARBOXYLASE SUBUNIT ALPHA, MITOCHONDRIAL-RELATED"/>
    <property type="match status" value="1"/>
</dbReference>
<evidence type="ECO:0000259" key="12">
    <source>
        <dbReference type="PROSITE" id="PS50979"/>
    </source>
</evidence>
<evidence type="ECO:0000256" key="8">
    <source>
        <dbReference type="PROSITE-ProRule" id="PRU00409"/>
    </source>
</evidence>
<gene>
    <name evidence="15" type="ORF">ACFFX0_30745</name>
</gene>
<dbReference type="EMBL" id="JBHMFI010000023">
    <property type="protein sequence ID" value="MFB9075314.1"/>
    <property type="molecule type" value="Genomic_DNA"/>
</dbReference>
<keyword evidence="3" id="KW-0436">Ligase</keyword>
<feature type="region of interest" description="Disordered" evidence="9">
    <location>
        <begin position="1"/>
        <end position="48"/>
    </location>
</feature>
<accession>A0ABV5G8M5</accession>
<evidence type="ECO:0000256" key="2">
    <source>
        <dbReference type="ARBA" id="ARBA00004956"/>
    </source>
</evidence>
<dbReference type="InterPro" id="IPR005482">
    <property type="entry name" value="Biotin_COase_C"/>
</dbReference>
<dbReference type="InterPro" id="IPR029045">
    <property type="entry name" value="ClpP/crotonase-like_dom_sf"/>
</dbReference>
<dbReference type="Pfam" id="PF00364">
    <property type="entry name" value="Biotin_lipoyl"/>
    <property type="match status" value="1"/>
</dbReference>
<evidence type="ECO:0000256" key="4">
    <source>
        <dbReference type="ARBA" id="ARBA00022741"/>
    </source>
</evidence>
<dbReference type="InterPro" id="IPR011761">
    <property type="entry name" value="ATP-grasp"/>
</dbReference>
<reference evidence="15 16" key="1">
    <citation type="submission" date="2024-09" db="EMBL/GenBank/DDBJ databases">
        <authorList>
            <person name="Sun Q."/>
            <person name="Mori K."/>
        </authorList>
    </citation>
    <scope>NUCLEOTIDE SEQUENCE [LARGE SCALE GENOMIC DNA]</scope>
    <source>
        <strain evidence="15 16">CCM 7609</strain>
    </source>
</reference>
<dbReference type="Gene3D" id="3.90.226.10">
    <property type="entry name" value="2-enoyl-CoA Hydratase, Chain A, domain 1"/>
    <property type="match status" value="2"/>
</dbReference>
<sequence length="1113" mass="118494">MVPGAPGQAGGPRSGARARRVPPHRKRAGPRARTQVKPDGTLTPSDQKEAGMPAVLIANRGEVALRIIRAAHGLGLRTVAVYATDDADSAHVGAADEARSLGAAGVAAYLDIDAVLQAGLDAQCDLVHPGYGFLSENPLFARSCAEAGLAFVGPDPEVLDLLGDKGTARGLAARVQVPVLPATAVVARVEEAEQFMASLDGAPVIVKAVAGGGGRGMRIVQEPADLPSALERCRSEAARSFGRPYVYVERYVPRARHVEVQVVGDGSNVVHLGDRDCSIQRRHQKMIEIAPAPFLTEDLRTAMQASAVELCRAVGYRGLGTVEFLVDLDKPGAYFFIEANPRLQVEHGITEEVTGVDLVRTQLRISAGASLAECGLDPADTVTVRGTAVEARVTVEPGGPDRVSRFEAPSGPGIRVETHGFEGMDVNRVYDPLLGKVIVHREGSSLHEVMDELREVLTGFRIEGPHTNLPLLDRLLSMEEVRCGTTTSDFLDALLAPVQDDVDQGERITVASPTQATVVSVLTVPGARVRRGQPLMVLESMKMEQEIPSPAHGTVCDVQVLPGSSVREGQHLLTVESRGVEAIEQPEVPAAIPATGTRDDLQNLFARRARTTDGNRPEAVAKRHSLGKRTARENLAELFDDGAFHEYGSLVVAAQRARRSQEDLETHTPADGLVTAVGSVGATAGRDPVPVTALAYDYTVLAGTQGMQSHRKAERILDLARRRGTPVVIFAEGGGGRPGDTDNQARATGMDLGTFTALGRLNGLVPTVGIASGRCFAGNAAMLGACDVIIATKDANIGLGGPAMIEGGGLGSFTAEEIGPVSVQVPNGVVDVLVQDEREAARTARKYLGYFQGPSTRWSSADQRLLRDLVPEQPRRSFDIRRLIEVLCDEDSTLELRAGFGRAALTILGRIEGRPVGIIANDGRVNGGAIDSDAADKMARFLQLCDAHDLPVLSLCDTPGFMVGPESETRATVRHVSRLLVAAPNLAVPFCCVVIRRSYGLGGQAMAGGSFRTPDAIVAWPTGDIGAMGPEGAARLGYRKELQAIPTGSERDAELRRLTEEYRQRGQAINAASVFEIDDVIDPAETRSWITHVLTATADCSDEPAQRRRIDTW</sequence>
<dbReference type="PROSITE" id="PS50975">
    <property type="entry name" value="ATP_GRASP"/>
    <property type="match status" value="1"/>
</dbReference>
<feature type="domain" description="Biotin carboxylation" evidence="12">
    <location>
        <begin position="51"/>
        <end position="496"/>
    </location>
</feature>
<dbReference type="PROSITE" id="PS50980">
    <property type="entry name" value="COA_CT_NTER"/>
    <property type="match status" value="1"/>
</dbReference>
<dbReference type="SUPFAM" id="SSF56059">
    <property type="entry name" value="Glutathione synthetase ATP-binding domain-like"/>
    <property type="match status" value="1"/>
</dbReference>
<keyword evidence="15" id="KW-0808">Transferase</keyword>
<dbReference type="InterPro" id="IPR050856">
    <property type="entry name" value="Biotin_carboxylase_complex"/>
</dbReference>
<dbReference type="GO" id="GO:0016740">
    <property type="term" value="F:transferase activity"/>
    <property type="evidence" value="ECO:0007669"/>
    <property type="project" value="UniProtKB-KW"/>
</dbReference>
<feature type="domain" description="Lipoyl-binding" evidence="10">
    <location>
        <begin position="503"/>
        <end position="576"/>
    </location>
</feature>
<proteinExistence type="predicted"/>
<dbReference type="InterPro" id="IPR000089">
    <property type="entry name" value="Biotin_lipoyl"/>
</dbReference>
<dbReference type="InterPro" id="IPR034733">
    <property type="entry name" value="AcCoA_carboxyl_beta"/>
</dbReference>
<dbReference type="InterPro" id="IPR005481">
    <property type="entry name" value="BC-like_N"/>
</dbReference>
<dbReference type="InterPro" id="IPR005479">
    <property type="entry name" value="CPAse_ATP-bd"/>
</dbReference>
<dbReference type="CDD" id="cd06850">
    <property type="entry name" value="biotinyl_domain"/>
    <property type="match status" value="1"/>
</dbReference>
<evidence type="ECO:0000256" key="1">
    <source>
        <dbReference type="ARBA" id="ARBA00001953"/>
    </source>
</evidence>
<dbReference type="InterPro" id="IPR016185">
    <property type="entry name" value="PreATP-grasp_dom_sf"/>
</dbReference>
<keyword evidence="5 8" id="KW-0067">ATP-binding</keyword>
<dbReference type="SUPFAM" id="SSF51246">
    <property type="entry name" value="Rudiment single hybrid motif"/>
    <property type="match status" value="1"/>
</dbReference>
<dbReference type="Pfam" id="PF01039">
    <property type="entry name" value="Carboxyl_trans"/>
    <property type="match status" value="1"/>
</dbReference>
<comment type="caution">
    <text evidence="15">The sequence shown here is derived from an EMBL/GenBank/DDBJ whole genome shotgun (WGS) entry which is preliminary data.</text>
</comment>
<dbReference type="PROSITE" id="PS00867">
    <property type="entry name" value="CPSASE_2"/>
    <property type="match status" value="1"/>
</dbReference>
<evidence type="ECO:0000256" key="5">
    <source>
        <dbReference type="ARBA" id="ARBA00022840"/>
    </source>
</evidence>
<dbReference type="SUPFAM" id="SSF52440">
    <property type="entry name" value="PreATP-grasp domain"/>
    <property type="match status" value="1"/>
</dbReference>
<dbReference type="InterPro" id="IPR011054">
    <property type="entry name" value="Rudment_hybrid_motif"/>
</dbReference>
<dbReference type="PROSITE" id="PS50979">
    <property type="entry name" value="BC"/>
    <property type="match status" value="1"/>
</dbReference>
<keyword evidence="7" id="KW-0511">Multifunctional enzyme</keyword>
<name>A0ABV5G8M5_9MICC</name>
<dbReference type="InterPro" id="IPR011053">
    <property type="entry name" value="Single_hybrid_motif"/>
</dbReference>
<feature type="compositionally biased region" description="Basic residues" evidence="9">
    <location>
        <begin position="16"/>
        <end position="30"/>
    </location>
</feature>
<evidence type="ECO:0000256" key="6">
    <source>
        <dbReference type="ARBA" id="ARBA00023267"/>
    </source>
</evidence>
<dbReference type="Pfam" id="PF02786">
    <property type="entry name" value="CPSase_L_D2"/>
    <property type="match status" value="1"/>
</dbReference>
<keyword evidence="4 8" id="KW-0547">Nucleotide-binding</keyword>
<dbReference type="PROSITE" id="PS50989">
    <property type="entry name" value="COA_CT_CTER"/>
    <property type="match status" value="1"/>
</dbReference>
<dbReference type="SMART" id="SM00878">
    <property type="entry name" value="Biotin_carb_C"/>
    <property type="match status" value="1"/>
</dbReference>
<evidence type="ECO:0000256" key="7">
    <source>
        <dbReference type="ARBA" id="ARBA00023268"/>
    </source>
</evidence>
<evidence type="ECO:0000313" key="15">
    <source>
        <dbReference type="EMBL" id="MFB9075314.1"/>
    </source>
</evidence>
<dbReference type="PANTHER" id="PTHR18866">
    <property type="entry name" value="CARBOXYLASE:PYRUVATE/ACETYL-COA/PROPIONYL-COA CARBOXYLASE"/>
    <property type="match status" value="1"/>
</dbReference>
<organism evidence="15 16">
    <name type="scientific">Citricoccus parietis</name>
    <dbReference type="NCBI Taxonomy" id="592307"/>
    <lineage>
        <taxon>Bacteria</taxon>
        <taxon>Bacillati</taxon>
        <taxon>Actinomycetota</taxon>
        <taxon>Actinomycetes</taxon>
        <taxon>Micrococcales</taxon>
        <taxon>Micrococcaceae</taxon>
        <taxon>Citricoccus</taxon>
    </lineage>
</organism>
<dbReference type="InterPro" id="IPR011763">
    <property type="entry name" value="COA_CT_C"/>
</dbReference>
<protein>
    <submittedName>
        <fullName evidence="15">Carboxyl transferase domain-containing protein</fullName>
    </submittedName>
</protein>
<dbReference type="Pfam" id="PF02785">
    <property type="entry name" value="Biotin_carb_C"/>
    <property type="match status" value="1"/>
</dbReference>
<dbReference type="Pfam" id="PF00289">
    <property type="entry name" value="Biotin_carb_N"/>
    <property type="match status" value="1"/>
</dbReference>
<comment type="cofactor">
    <cofactor evidence="1">
        <name>biotin</name>
        <dbReference type="ChEBI" id="CHEBI:57586"/>
    </cofactor>
</comment>
<dbReference type="Gene3D" id="3.30.470.20">
    <property type="entry name" value="ATP-grasp fold, B domain"/>
    <property type="match status" value="1"/>
</dbReference>
<feature type="domain" description="CoA carboxyltransferase C-terminal" evidence="14">
    <location>
        <begin position="857"/>
        <end position="1113"/>
    </location>
</feature>
<evidence type="ECO:0000259" key="14">
    <source>
        <dbReference type="PROSITE" id="PS50989"/>
    </source>
</evidence>
<dbReference type="InterPro" id="IPR011762">
    <property type="entry name" value="COA_CT_N"/>
</dbReference>
<evidence type="ECO:0000313" key="16">
    <source>
        <dbReference type="Proteomes" id="UP001589575"/>
    </source>
</evidence>
<keyword evidence="16" id="KW-1185">Reference proteome</keyword>
<evidence type="ECO:0000259" key="10">
    <source>
        <dbReference type="PROSITE" id="PS50968"/>
    </source>
</evidence>
<dbReference type="SUPFAM" id="SSF51230">
    <property type="entry name" value="Single hybrid motif"/>
    <property type="match status" value="1"/>
</dbReference>
<dbReference type="InterPro" id="IPR011764">
    <property type="entry name" value="Biotin_carboxylation_dom"/>
</dbReference>
<comment type="pathway">
    <text evidence="2">Lipid metabolism; malonyl-CoA biosynthesis; malonyl-CoA from acetyl-CoA: step 1/1.</text>
</comment>
<feature type="domain" description="CoA carboxyltransferase N-terminal" evidence="13">
    <location>
        <begin position="593"/>
        <end position="863"/>
    </location>
</feature>
<evidence type="ECO:0000259" key="13">
    <source>
        <dbReference type="PROSITE" id="PS50980"/>
    </source>
</evidence>
<evidence type="ECO:0000256" key="9">
    <source>
        <dbReference type="SAM" id="MobiDB-lite"/>
    </source>
</evidence>
<dbReference type="PROSITE" id="PS50968">
    <property type="entry name" value="BIOTINYL_LIPOYL"/>
    <property type="match status" value="1"/>
</dbReference>
<dbReference type="SUPFAM" id="SSF52096">
    <property type="entry name" value="ClpP/crotonase"/>
    <property type="match status" value="2"/>
</dbReference>
<evidence type="ECO:0000256" key="3">
    <source>
        <dbReference type="ARBA" id="ARBA00022598"/>
    </source>
</evidence>
<dbReference type="Gene3D" id="2.40.50.100">
    <property type="match status" value="1"/>
</dbReference>
<dbReference type="Proteomes" id="UP001589575">
    <property type="component" value="Unassembled WGS sequence"/>
</dbReference>